<keyword evidence="3" id="KW-1185">Reference proteome</keyword>
<proteinExistence type="predicted"/>
<dbReference type="EMBL" id="RBED01000085">
    <property type="protein sequence ID" value="RNL56738.1"/>
    <property type="molecule type" value="Genomic_DNA"/>
</dbReference>
<sequence>MLGGAASERLPAARQVQEKLGIPVLVLSQTDTLGNRVADASCGRATFPNPSLLCFRPPELDTRGEARAISRLVELNGWTSVTVVTSSYHVTRAGRLIRQCTGADVQMVASHPDLSAGQWLRRFVIESGGLLDVSLRPECP</sequence>
<feature type="domain" description="DUF218" evidence="1">
    <location>
        <begin position="2"/>
        <end position="109"/>
    </location>
</feature>
<name>A0A3N0C462_9MICC</name>
<organism evidence="2 3">
    <name type="scientific">Arthrobacter oryzae</name>
    <dbReference type="NCBI Taxonomy" id="409290"/>
    <lineage>
        <taxon>Bacteria</taxon>
        <taxon>Bacillati</taxon>
        <taxon>Actinomycetota</taxon>
        <taxon>Actinomycetes</taxon>
        <taxon>Micrococcales</taxon>
        <taxon>Micrococcaceae</taxon>
        <taxon>Arthrobacter</taxon>
    </lineage>
</organism>
<dbReference type="Proteomes" id="UP000273807">
    <property type="component" value="Unassembled WGS sequence"/>
</dbReference>
<accession>A0A3N0C462</accession>
<reference evidence="2 3" key="1">
    <citation type="submission" date="2018-10" db="EMBL/GenBank/DDBJ databases">
        <title>Genome sequencing of Arthrobacter oryzae TNB02.</title>
        <authorList>
            <person name="Cho Y.-J."/>
            <person name="Cho A."/>
            <person name="Kim O.-S."/>
        </authorList>
    </citation>
    <scope>NUCLEOTIDE SEQUENCE [LARGE SCALE GENOMIC DNA]</scope>
    <source>
        <strain evidence="2 3">TNB02</strain>
    </source>
</reference>
<evidence type="ECO:0000259" key="1">
    <source>
        <dbReference type="Pfam" id="PF02698"/>
    </source>
</evidence>
<dbReference type="AlphaFoldDB" id="A0A3N0C462"/>
<dbReference type="InterPro" id="IPR003848">
    <property type="entry name" value="DUF218"/>
</dbReference>
<dbReference type="OrthoDB" id="4772924at2"/>
<gene>
    <name evidence="2" type="ORF">D7003_08320</name>
</gene>
<evidence type="ECO:0000313" key="2">
    <source>
        <dbReference type="EMBL" id="RNL56738.1"/>
    </source>
</evidence>
<evidence type="ECO:0000313" key="3">
    <source>
        <dbReference type="Proteomes" id="UP000273807"/>
    </source>
</evidence>
<protein>
    <submittedName>
        <fullName evidence="2">YdcF family protein</fullName>
    </submittedName>
</protein>
<dbReference type="Pfam" id="PF02698">
    <property type="entry name" value="DUF218"/>
    <property type="match status" value="1"/>
</dbReference>
<comment type="caution">
    <text evidence="2">The sequence shown here is derived from an EMBL/GenBank/DDBJ whole genome shotgun (WGS) entry which is preliminary data.</text>
</comment>